<dbReference type="PANTHER" id="PTHR43537">
    <property type="entry name" value="TRANSCRIPTIONAL REGULATOR, GNTR FAMILY"/>
    <property type="match status" value="1"/>
</dbReference>
<dbReference type="RefSeq" id="WP_025518158.1">
    <property type="nucleotide sequence ID" value="NZ_CP016340.1"/>
</dbReference>
<dbReference type="PANTHER" id="PTHR43537:SF5">
    <property type="entry name" value="UXU OPERON TRANSCRIPTIONAL REGULATOR"/>
    <property type="match status" value="1"/>
</dbReference>
<dbReference type="GeneID" id="56590337"/>
<reference evidence="5 6" key="1">
    <citation type="submission" date="2016-04" db="EMBL/GenBank/DDBJ databases">
        <authorList>
            <consortium name="Pathogen Informatics"/>
        </authorList>
    </citation>
    <scope>NUCLEOTIDE SEQUENCE [LARGE SCALE GENOMIC DNA]</scope>
    <source>
        <strain evidence="5 6">H044680328</strain>
    </source>
</reference>
<evidence type="ECO:0000259" key="4">
    <source>
        <dbReference type="PROSITE" id="PS50949"/>
    </source>
</evidence>
<dbReference type="GO" id="GO:0003700">
    <property type="term" value="F:DNA-binding transcription factor activity"/>
    <property type="evidence" value="ECO:0007669"/>
    <property type="project" value="InterPro"/>
</dbReference>
<accession>A0A157NEH2</accession>
<protein>
    <submittedName>
        <fullName evidence="5">GntR family transcriptional regulator</fullName>
    </submittedName>
</protein>
<keyword evidence="2" id="KW-0238">DNA-binding</keyword>
<dbReference type="Pfam" id="PF00392">
    <property type="entry name" value="GntR"/>
    <property type="match status" value="1"/>
</dbReference>
<dbReference type="eggNOG" id="COG1802">
    <property type="taxonomic scope" value="Bacteria"/>
</dbReference>
<dbReference type="KEGG" id="btrm:SAMEA390648702402"/>
<evidence type="ECO:0000313" key="5">
    <source>
        <dbReference type="EMBL" id="SAI70727.1"/>
    </source>
</evidence>
<feature type="domain" description="HTH gntR-type" evidence="4">
    <location>
        <begin position="8"/>
        <end position="77"/>
    </location>
</feature>
<dbReference type="STRING" id="123899.SAMEA3906487_02402"/>
<dbReference type="Proteomes" id="UP000076825">
    <property type="component" value="Chromosome 1"/>
</dbReference>
<organism evidence="5 6">
    <name type="scientific">Bordetella trematum</name>
    <dbReference type="NCBI Taxonomy" id="123899"/>
    <lineage>
        <taxon>Bacteria</taxon>
        <taxon>Pseudomonadati</taxon>
        <taxon>Pseudomonadota</taxon>
        <taxon>Betaproteobacteria</taxon>
        <taxon>Burkholderiales</taxon>
        <taxon>Alcaligenaceae</taxon>
        <taxon>Bordetella</taxon>
    </lineage>
</organism>
<dbReference type="Gene3D" id="1.20.120.530">
    <property type="entry name" value="GntR ligand-binding domain-like"/>
    <property type="match status" value="1"/>
</dbReference>
<evidence type="ECO:0000256" key="3">
    <source>
        <dbReference type="ARBA" id="ARBA00023163"/>
    </source>
</evidence>
<dbReference type="InterPro" id="IPR011711">
    <property type="entry name" value="GntR_C"/>
</dbReference>
<keyword evidence="6" id="KW-1185">Reference proteome</keyword>
<dbReference type="PROSITE" id="PS50949">
    <property type="entry name" value="HTH_GNTR"/>
    <property type="match status" value="1"/>
</dbReference>
<evidence type="ECO:0000256" key="2">
    <source>
        <dbReference type="ARBA" id="ARBA00023125"/>
    </source>
</evidence>
<dbReference type="InterPro" id="IPR036390">
    <property type="entry name" value="WH_DNA-bd_sf"/>
</dbReference>
<dbReference type="InterPro" id="IPR036388">
    <property type="entry name" value="WH-like_DNA-bd_sf"/>
</dbReference>
<dbReference type="SMART" id="SM00895">
    <property type="entry name" value="FCD"/>
    <property type="match status" value="1"/>
</dbReference>
<dbReference type="Gene3D" id="1.10.10.10">
    <property type="entry name" value="Winged helix-like DNA-binding domain superfamily/Winged helix DNA-binding domain"/>
    <property type="match status" value="1"/>
</dbReference>
<evidence type="ECO:0000256" key="1">
    <source>
        <dbReference type="ARBA" id="ARBA00023015"/>
    </source>
</evidence>
<dbReference type="EMBL" id="LT546645">
    <property type="protein sequence ID" value="SAI70727.1"/>
    <property type="molecule type" value="Genomic_DNA"/>
</dbReference>
<dbReference type="OrthoDB" id="8066003at2"/>
<dbReference type="PATRIC" id="fig|123899.6.peg.2389"/>
<keyword evidence="3" id="KW-0804">Transcription</keyword>
<dbReference type="PRINTS" id="PR00035">
    <property type="entry name" value="HTHGNTR"/>
</dbReference>
<dbReference type="InterPro" id="IPR000524">
    <property type="entry name" value="Tscrpt_reg_HTH_GntR"/>
</dbReference>
<dbReference type="GO" id="GO:0003677">
    <property type="term" value="F:DNA binding"/>
    <property type="evidence" value="ECO:0007669"/>
    <property type="project" value="UniProtKB-KW"/>
</dbReference>
<dbReference type="SUPFAM" id="SSF48008">
    <property type="entry name" value="GntR ligand-binding domain-like"/>
    <property type="match status" value="1"/>
</dbReference>
<sequence>MPKSQNPPAAPQGVFEAVNAHLQQLREGLTEPLRVREEALAEQLGVSRTPVREALIRLQGVGMVQLRPGRGALLMPVTDAEYLEWVQIREQLEGLATYEAALNATKRDVEELRALFAPFQTASEPADSHAAYAQANVRFHSAIMRLSANGMLARIWESFGHLQTSRQRQTIARLHRREDSLREHLAIIDAIDRRDAEQAGELARAHVRSLARALRQSMACPPPAA</sequence>
<keyword evidence="1" id="KW-0805">Transcription regulation</keyword>
<gene>
    <name evidence="5" type="primary">ydfH_4</name>
    <name evidence="5" type="ORF">SAMEA3906487_02402</name>
</gene>
<dbReference type="Pfam" id="PF07729">
    <property type="entry name" value="FCD"/>
    <property type="match status" value="1"/>
</dbReference>
<dbReference type="AlphaFoldDB" id="A0A157NEH2"/>
<evidence type="ECO:0000313" key="6">
    <source>
        <dbReference type="Proteomes" id="UP000076825"/>
    </source>
</evidence>
<dbReference type="InterPro" id="IPR008920">
    <property type="entry name" value="TF_FadR/GntR_C"/>
</dbReference>
<dbReference type="SUPFAM" id="SSF46785">
    <property type="entry name" value="Winged helix' DNA-binding domain"/>
    <property type="match status" value="1"/>
</dbReference>
<dbReference type="SMART" id="SM00345">
    <property type="entry name" value="HTH_GNTR"/>
    <property type="match status" value="1"/>
</dbReference>
<name>A0A157NEH2_9BORD</name>
<proteinExistence type="predicted"/>